<proteinExistence type="predicted"/>
<gene>
    <name evidence="1" type="ORF">rCG_32809</name>
</gene>
<evidence type="ECO:0000313" key="2">
    <source>
        <dbReference type="Proteomes" id="UP000234681"/>
    </source>
</evidence>
<dbReference type="EMBL" id="CH473948">
    <property type="protein sequence ID" value="EDM06296.1"/>
    <property type="molecule type" value="Genomic_DNA"/>
</dbReference>
<evidence type="ECO:0000313" key="1">
    <source>
        <dbReference type="EMBL" id="EDM06296.1"/>
    </source>
</evidence>
<sequence>MDCVLPRLGHRYSKRSILTLQLSESVCTTALCRPHGWLPLLSVMCPPSSMS</sequence>
<dbReference type="Proteomes" id="UP000234681">
    <property type="component" value="Chromosome 10"/>
</dbReference>
<dbReference type="AlphaFoldDB" id="A6HJU1"/>
<protein>
    <submittedName>
        <fullName evidence="1">RCG32809</fullName>
    </submittedName>
</protein>
<organism evidence="1 2">
    <name type="scientific">Rattus norvegicus</name>
    <name type="common">Rat</name>
    <dbReference type="NCBI Taxonomy" id="10116"/>
    <lineage>
        <taxon>Eukaryota</taxon>
        <taxon>Metazoa</taxon>
        <taxon>Chordata</taxon>
        <taxon>Craniata</taxon>
        <taxon>Vertebrata</taxon>
        <taxon>Euteleostomi</taxon>
        <taxon>Mammalia</taxon>
        <taxon>Eutheria</taxon>
        <taxon>Euarchontoglires</taxon>
        <taxon>Glires</taxon>
        <taxon>Rodentia</taxon>
        <taxon>Myomorpha</taxon>
        <taxon>Muroidea</taxon>
        <taxon>Muridae</taxon>
        <taxon>Murinae</taxon>
        <taxon>Rattus</taxon>
    </lineage>
</organism>
<accession>A6HJU1</accession>
<name>A6HJU1_RAT</name>
<reference evidence="1 2" key="1">
    <citation type="submission" date="2005-07" db="EMBL/GenBank/DDBJ databases">
        <authorList>
            <person name="Mural R.J."/>
            <person name="Li P.W."/>
            <person name="Adams M.D."/>
            <person name="Amanatides P.G."/>
            <person name="Baden-Tillson H."/>
            <person name="Barnstead M."/>
            <person name="Chin S.H."/>
            <person name="Dew I."/>
            <person name="Evans C.A."/>
            <person name="Ferriera S."/>
            <person name="Flanigan M."/>
            <person name="Fosler C."/>
            <person name="Glodek A."/>
            <person name="Gu Z."/>
            <person name="Holt R.A."/>
            <person name="Jennings D."/>
            <person name="Kraft C.L."/>
            <person name="Lu F."/>
            <person name="Nguyen T."/>
            <person name="Nusskern D.R."/>
            <person name="Pfannkoch C.M."/>
            <person name="Sitter C."/>
            <person name="Sutton G.G."/>
            <person name="Venter J.C."/>
            <person name="Wang Z."/>
            <person name="Woodage T."/>
            <person name="Zheng X.H."/>
            <person name="Zhong F."/>
        </authorList>
    </citation>
    <scope>NUCLEOTIDE SEQUENCE [LARGE SCALE GENOMIC DNA]</scope>
    <source>
        <strain>BN</strain>
        <strain evidence="2">Sprague-Dawley</strain>
    </source>
</reference>